<reference evidence="2" key="1">
    <citation type="submission" date="2022-07" db="EMBL/GenBank/DDBJ databases">
        <title>Genome Sequence of Xylaria arbuscula.</title>
        <authorList>
            <person name="Buettner E."/>
        </authorList>
    </citation>
    <scope>NUCLEOTIDE SEQUENCE</scope>
    <source>
        <strain evidence="2">VT107</strain>
    </source>
</reference>
<proteinExistence type="predicted"/>
<accession>A0A9W8NI41</accession>
<feature type="region of interest" description="Disordered" evidence="1">
    <location>
        <begin position="1"/>
        <end position="32"/>
    </location>
</feature>
<gene>
    <name evidence="2" type="ORF">NPX13_g3637</name>
</gene>
<name>A0A9W8NI41_9PEZI</name>
<comment type="caution">
    <text evidence="2">The sequence shown here is derived from an EMBL/GenBank/DDBJ whole genome shotgun (WGS) entry which is preliminary data.</text>
</comment>
<organism evidence="2 3">
    <name type="scientific">Xylaria arbuscula</name>
    <dbReference type="NCBI Taxonomy" id="114810"/>
    <lineage>
        <taxon>Eukaryota</taxon>
        <taxon>Fungi</taxon>
        <taxon>Dikarya</taxon>
        <taxon>Ascomycota</taxon>
        <taxon>Pezizomycotina</taxon>
        <taxon>Sordariomycetes</taxon>
        <taxon>Xylariomycetidae</taxon>
        <taxon>Xylariales</taxon>
        <taxon>Xylariaceae</taxon>
        <taxon>Xylaria</taxon>
    </lineage>
</organism>
<protein>
    <submittedName>
        <fullName evidence="2">Uncharacterized protein</fullName>
    </submittedName>
</protein>
<keyword evidence="3" id="KW-1185">Reference proteome</keyword>
<feature type="region of interest" description="Disordered" evidence="1">
    <location>
        <begin position="390"/>
        <end position="451"/>
    </location>
</feature>
<evidence type="ECO:0000256" key="1">
    <source>
        <dbReference type="SAM" id="MobiDB-lite"/>
    </source>
</evidence>
<feature type="compositionally biased region" description="Basic residues" evidence="1">
    <location>
        <begin position="1"/>
        <end position="10"/>
    </location>
</feature>
<dbReference type="Proteomes" id="UP001148614">
    <property type="component" value="Unassembled WGS sequence"/>
</dbReference>
<dbReference type="VEuPathDB" id="FungiDB:F4678DRAFT_452862"/>
<feature type="compositionally biased region" description="Basic and acidic residues" evidence="1">
    <location>
        <begin position="420"/>
        <end position="431"/>
    </location>
</feature>
<sequence length="451" mass="50980">MEGCRGQKRQRAGDSVPHDSNTHNKRPKLSARRNFPPEFWDRLSKVFLTGRALRELDRRNAIQSLPAPPKSEEELFSGTLSRFARCGGPSIVDLRGCPIPRSSPTFFRSYTESLDMENKTTSSSSRGPEFERHLADHGIYLHNKRSTALNLRDIRDRIELPRDALSISHFSQEDFENFERINAAIANEDDVMIEILPVLCGANKIFSKRNFLFTEFTPITDGSTSKPKPDMFDGAHLDEIDNLLRKDGKIYPLIIPTKHLQVPVAPNFFLEVKSQRGDPAVLKRQACYDGANGARAMHCLQNYGKSVAVYDGNAYTFSAIYHPGLCTLELYAHHLTKPAVPGGKPNYHMTKVTGHYLGHNRQYLADALTAFRNLRDLARECRDKFIKVANDKARSRSPEQVVAGSRTPKKRQYRRRRPLAKMDKPTCDSPRRKSPRSTRKSSPSASSKSLG</sequence>
<evidence type="ECO:0000313" key="3">
    <source>
        <dbReference type="Proteomes" id="UP001148614"/>
    </source>
</evidence>
<dbReference type="AlphaFoldDB" id="A0A9W8NI41"/>
<feature type="compositionally biased region" description="Basic residues" evidence="1">
    <location>
        <begin position="407"/>
        <end position="419"/>
    </location>
</feature>
<evidence type="ECO:0000313" key="2">
    <source>
        <dbReference type="EMBL" id="KAJ3576628.1"/>
    </source>
</evidence>
<dbReference type="EMBL" id="JANPWZ010000465">
    <property type="protein sequence ID" value="KAJ3576628.1"/>
    <property type="molecule type" value="Genomic_DNA"/>
</dbReference>
<feature type="compositionally biased region" description="Low complexity" evidence="1">
    <location>
        <begin position="440"/>
        <end position="451"/>
    </location>
</feature>